<dbReference type="EMBL" id="CP063144">
    <property type="protein sequence ID" value="QOR94340.1"/>
    <property type="molecule type" value="Genomic_DNA"/>
</dbReference>
<dbReference type="InterPro" id="IPR016155">
    <property type="entry name" value="Mopterin_synth/thiamin_S_b"/>
</dbReference>
<dbReference type="InterPro" id="IPR003749">
    <property type="entry name" value="ThiS/MoaD-like"/>
</dbReference>
<dbReference type="AlphaFoldDB" id="A0A7M1UQ20"/>
<sequence>MQNCIRVKVKYLAPLFQSLTGLESEELTLEKGAKLRDLLKELARAHGEELGKWFFSEDGRLNQGTLIIVNGSIVHDLDKDLSDKDEVVLTIPFDGG</sequence>
<organism evidence="1 2">
    <name type="scientific">Thermosphaera chiliense</name>
    <dbReference type="NCBI Taxonomy" id="3402707"/>
    <lineage>
        <taxon>Archaea</taxon>
        <taxon>Thermoproteota</taxon>
        <taxon>Thermoprotei</taxon>
        <taxon>Desulfurococcales</taxon>
        <taxon>Desulfurococcaceae</taxon>
        <taxon>Thermosphaera</taxon>
    </lineage>
</organism>
<proteinExistence type="predicted"/>
<dbReference type="RefSeq" id="WP_193436140.1">
    <property type="nucleotide sequence ID" value="NZ_CP063144.1"/>
</dbReference>
<dbReference type="OrthoDB" id="377042at2157"/>
<dbReference type="SUPFAM" id="SSF54285">
    <property type="entry name" value="MoaD/ThiS"/>
    <property type="match status" value="1"/>
</dbReference>
<protein>
    <submittedName>
        <fullName evidence="1">MoaD/ThiS family protein</fullName>
    </submittedName>
</protein>
<dbReference type="KEGG" id="tcs:IMZ38_06965"/>
<dbReference type="InterPro" id="IPR012675">
    <property type="entry name" value="Beta-grasp_dom_sf"/>
</dbReference>
<evidence type="ECO:0000313" key="2">
    <source>
        <dbReference type="Proteomes" id="UP000593766"/>
    </source>
</evidence>
<keyword evidence="2" id="KW-1185">Reference proteome</keyword>
<accession>A0A7M1UQ20</accession>
<reference evidence="1 2" key="1">
    <citation type="submission" date="2020-10" db="EMBL/GenBank/DDBJ databases">
        <title>Complete genome sequence of Thermosphaera aggregans strain 3507.</title>
        <authorList>
            <person name="Zayulina K.S."/>
            <person name="Elcheninov A.G."/>
            <person name="Toshchakov S.V."/>
            <person name="Kublanov I.V."/>
            <person name="Kochetkova T.V."/>
        </authorList>
    </citation>
    <scope>NUCLEOTIDE SEQUENCE [LARGE SCALE GENOMIC DNA]</scope>
    <source>
        <strain evidence="1 2">3507</strain>
    </source>
</reference>
<dbReference type="Proteomes" id="UP000593766">
    <property type="component" value="Chromosome"/>
</dbReference>
<evidence type="ECO:0000313" key="1">
    <source>
        <dbReference type="EMBL" id="QOR94340.1"/>
    </source>
</evidence>
<dbReference type="Pfam" id="PF02597">
    <property type="entry name" value="ThiS"/>
    <property type="match status" value="1"/>
</dbReference>
<dbReference type="GeneID" id="59455145"/>
<name>A0A7M1UQ20_9CREN</name>
<gene>
    <name evidence="1" type="ORF">IMZ38_06965</name>
</gene>
<dbReference type="Gene3D" id="3.10.20.30">
    <property type="match status" value="1"/>
</dbReference>